<dbReference type="AlphaFoldDB" id="A0A820P0Y1"/>
<dbReference type="Gene3D" id="3.50.50.100">
    <property type="match status" value="1"/>
</dbReference>
<evidence type="ECO:0000256" key="3">
    <source>
        <dbReference type="ARBA" id="ARBA00022630"/>
    </source>
</evidence>
<feature type="non-terminal residue" evidence="9">
    <location>
        <position position="1"/>
    </location>
</feature>
<evidence type="ECO:0000256" key="8">
    <source>
        <dbReference type="ARBA" id="ARBA00049010"/>
    </source>
</evidence>
<evidence type="ECO:0000313" key="9">
    <source>
        <dbReference type="EMBL" id="CAF4395793.1"/>
    </source>
</evidence>
<dbReference type="SUPFAM" id="SSF51905">
    <property type="entry name" value="FAD/NAD(P)-binding domain"/>
    <property type="match status" value="1"/>
</dbReference>
<evidence type="ECO:0000256" key="1">
    <source>
        <dbReference type="ARBA" id="ARBA00005272"/>
    </source>
</evidence>
<gene>
    <name evidence="9" type="ORF">OXD698_LOCUS51174</name>
</gene>
<evidence type="ECO:0000313" key="10">
    <source>
        <dbReference type="Proteomes" id="UP000663844"/>
    </source>
</evidence>
<name>A0A820P0Y1_9BILA</name>
<evidence type="ECO:0000256" key="2">
    <source>
        <dbReference type="ARBA" id="ARBA00012637"/>
    </source>
</evidence>
<evidence type="ECO:0000256" key="5">
    <source>
        <dbReference type="ARBA" id="ARBA00023002"/>
    </source>
</evidence>
<organism evidence="9 10">
    <name type="scientific">Adineta steineri</name>
    <dbReference type="NCBI Taxonomy" id="433720"/>
    <lineage>
        <taxon>Eukaryota</taxon>
        <taxon>Metazoa</taxon>
        <taxon>Spiralia</taxon>
        <taxon>Gnathifera</taxon>
        <taxon>Rotifera</taxon>
        <taxon>Eurotatoria</taxon>
        <taxon>Bdelloidea</taxon>
        <taxon>Adinetida</taxon>
        <taxon>Adinetidae</taxon>
        <taxon>Adineta</taxon>
    </lineage>
</organism>
<dbReference type="EC" id="1.6.5.9" evidence="2"/>
<comment type="catalytic activity">
    <reaction evidence="7">
        <text>a quinone + NADH + H(+) = a quinol + NAD(+)</text>
        <dbReference type="Rhea" id="RHEA:46160"/>
        <dbReference type="ChEBI" id="CHEBI:15378"/>
        <dbReference type="ChEBI" id="CHEBI:24646"/>
        <dbReference type="ChEBI" id="CHEBI:57540"/>
        <dbReference type="ChEBI" id="CHEBI:57945"/>
        <dbReference type="ChEBI" id="CHEBI:132124"/>
        <dbReference type="EC" id="1.6.5.9"/>
    </reaction>
</comment>
<feature type="non-terminal residue" evidence="9">
    <location>
        <position position="157"/>
    </location>
</feature>
<sequence length="157" mass="17196">KNLLIITVVGVGSFYSYRAYRSYKWSKEVSESDSITGTKPRIVVLGTGWGAVPLLKHIDTQKYEVVCVSPRNYFLMTPLLPSVSVGTVETRTVIESIRSLVGPKIKYVEAHCVDVDTKTKVITCNSDGTNTVSRGDDVKTLLEPSKRAGGASSRIIK</sequence>
<evidence type="ECO:0000256" key="6">
    <source>
        <dbReference type="ARBA" id="ARBA00023027"/>
    </source>
</evidence>
<keyword evidence="6" id="KW-0520">NAD</keyword>
<keyword evidence="3" id="KW-0285">Flavoprotein</keyword>
<comment type="catalytic activity">
    <reaction evidence="8">
        <text>a ubiquinone + NADH + H(+) = a ubiquinol + NAD(+)</text>
        <dbReference type="Rhea" id="RHEA:23152"/>
        <dbReference type="Rhea" id="RHEA-COMP:9565"/>
        <dbReference type="Rhea" id="RHEA-COMP:9566"/>
        <dbReference type="ChEBI" id="CHEBI:15378"/>
        <dbReference type="ChEBI" id="CHEBI:16389"/>
        <dbReference type="ChEBI" id="CHEBI:17976"/>
        <dbReference type="ChEBI" id="CHEBI:57540"/>
        <dbReference type="ChEBI" id="CHEBI:57945"/>
    </reaction>
</comment>
<dbReference type="Proteomes" id="UP000663844">
    <property type="component" value="Unassembled WGS sequence"/>
</dbReference>
<evidence type="ECO:0000256" key="4">
    <source>
        <dbReference type="ARBA" id="ARBA00022827"/>
    </source>
</evidence>
<dbReference type="GO" id="GO:0005739">
    <property type="term" value="C:mitochondrion"/>
    <property type="evidence" value="ECO:0007669"/>
    <property type="project" value="TreeGrafter"/>
</dbReference>
<dbReference type="PANTHER" id="PTHR43706:SF47">
    <property type="entry name" value="EXTERNAL NADH-UBIQUINONE OXIDOREDUCTASE 1, MITOCHONDRIAL-RELATED"/>
    <property type="match status" value="1"/>
</dbReference>
<comment type="similarity">
    <text evidence="1">Belongs to the NADH dehydrogenase family.</text>
</comment>
<dbReference type="GO" id="GO:0050136">
    <property type="term" value="F:NADH dehydrogenase (quinone) (non-electrogenic) activity"/>
    <property type="evidence" value="ECO:0007669"/>
    <property type="project" value="UniProtKB-EC"/>
</dbReference>
<proteinExistence type="inferred from homology"/>
<accession>A0A820P0Y1</accession>
<evidence type="ECO:0000256" key="7">
    <source>
        <dbReference type="ARBA" id="ARBA00047599"/>
    </source>
</evidence>
<keyword evidence="4" id="KW-0274">FAD</keyword>
<comment type="caution">
    <text evidence="9">The sequence shown here is derived from an EMBL/GenBank/DDBJ whole genome shotgun (WGS) entry which is preliminary data.</text>
</comment>
<dbReference type="InterPro" id="IPR036188">
    <property type="entry name" value="FAD/NAD-bd_sf"/>
</dbReference>
<dbReference type="EMBL" id="CAJOAZ010025788">
    <property type="protein sequence ID" value="CAF4395793.1"/>
    <property type="molecule type" value="Genomic_DNA"/>
</dbReference>
<dbReference type="PANTHER" id="PTHR43706">
    <property type="entry name" value="NADH DEHYDROGENASE"/>
    <property type="match status" value="1"/>
</dbReference>
<protein>
    <recommendedName>
        <fullName evidence="2">NADH:ubiquinone reductase (non-electrogenic)</fullName>
        <ecNumber evidence="2">1.6.5.9</ecNumber>
    </recommendedName>
</protein>
<keyword evidence="5" id="KW-0560">Oxidoreductase</keyword>
<dbReference type="InterPro" id="IPR045024">
    <property type="entry name" value="NDH-2"/>
</dbReference>
<reference evidence="9" key="1">
    <citation type="submission" date="2021-02" db="EMBL/GenBank/DDBJ databases">
        <authorList>
            <person name="Nowell W R."/>
        </authorList>
    </citation>
    <scope>NUCLEOTIDE SEQUENCE</scope>
</reference>